<evidence type="ECO:0000313" key="5">
    <source>
        <dbReference type="Proteomes" id="UP000182471"/>
    </source>
</evidence>
<dbReference type="EMBL" id="FOGW01000004">
    <property type="protein sequence ID" value="SER41692.1"/>
    <property type="molecule type" value="Genomic_DNA"/>
</dbReference>
<dbReference type="InterPro" id="IPR000836">
    <property type="entry name" value="PRTase_dom"/>
</dbReference>
<dbReference type="Gene3D" id="3.40.50.2020">
    <property type="match status" value="1"/>
</dbReference>
<evidence type="ECO:0000259" key="2">
    <source>
        <dbReference type="Pfam" id="PF00156"/>
    </source>
</evidence>
<dbReference type="AlphaFoldDB" id="A0A1H9P0H2"/>
<comment type="similarity">
    <text evidence="1">Belongs to the ComF/GntX family.</text>
</comment>
<feature type="domain" description="Double zinc ribbon" evidence="3">
    <location>
        <begin position="26"/>
        <end position="91"/>
    </location>
</feature>
<organism evidence="4 5">
    <name type="scientific">Lachnobacterium bovis</name>
    <dbReference type="NCBI Taxonomy" id="140626"/>
    <lineage>
        <taxon>Bacteria</taxon>
        <taxon>Bacillati</taxon>
        <taxon>Bacillota</taxon>
        <taxon>Clostridia</taxon>
        <taxon>Lachnospirales</taxon>
        <taxon>Lachnospiraceae</taxon>
        <taxon>Lachnobacterium</taxon>
    </lineage>
</organism>
<dbReference type="PANTHER" id="PTHR47505:SF1">
    <property type="entry name" value="DNA UTILIZATION PROTEIN YHGH"/>
    <property type="match status" value="1"/>
</dbReference>
<proteinExistence type="inferred from homology"/>
<accession>A0A1H9P0H2</accession>
<dbReference type="PANTHER" id="PTHR47505">
    <property type="entry name" value="DNA UTILIZATION PROTEIN YHGH"/>
    <property type="match status" value="1"/>
</dbReference>
<name>A0A1H9P0H2_9FIRM</name>
<keyword evidence="5" id="KW-1185">Reference proteome</keyword>
<protein>
    <submittedName>
        <fullName evidence="4">ComF family protein</fullName>
    </submittedName>
</protein>
<evidence type="ECO:0000256" key="1">
    <source>
        <dbReference type="ARBA" id="ARBA00008007"/>
    </source>
</evidence>
<feature type="domain" description="Phosphoribosyltransferase" evidence="2">
    <location>
        <begin position="130"/>
        <end position="259"/>
    </location>
</feature>
<dbReference type="SUPFAM" id="SSF53271">
    <property type="entry name" value="PRTase-like"/>
    <property type="match status" value="1"/>
</dbReference>
<dbReference type="InterPro" id="IPR044005">
    <property type="entry name" value="DZR_2"/>
</dbReference>
<reference evidence="5" key="1">
    <citation type="submission" date="2016-10" db="EMBL/GenBank/DDBJ databases">
        <authorList>
            <person name="Varghese N."/>
            <person name="Submissions S."/>
        </authorList>
    </citation>
    <scope>NUCLEOTIDE SEQUENCE [LARGE SCALE GENOMIC DNA]</scope>
    <source>
        <strain evidence="5">S1b</strain>
    </source>
</reference>
<dbReference type="InterPro" id="IPR051910">
    <property type="entry name" value="ComF/GntX_DNA_util-trans"/>
</dbReference>
<dbReference type="Pfam" id="PF00156">
    <property type="entry name" value="Pribosyltran"/>
    <property type="match status" value="1"/>
</dbReference>
<sequence>MVKFRTMREVNNMKKETIINEIKESILDIVYPLRCPICDEILVQKSFLPGAPRIKIHEKCMKKITTINEPMCIKCGHQLLDEGLEYCSDCKKISHIFNQGKSLFVYKNEMVKSMYSFKYSNKREYAKFYAEYTYKKYNQWLQRIQPDVIIPVPMHPKKIKKRGYNQSEIYARELSRLTGIPVDNKSLKRVVNTKPLKELTTQQRKNMLKKSFYSENLFNKYKKILLVDDIYTTGSTMDAISEELKIKGIERVYCLSICTGKGY</sequence>
<dbReference type="Proteomes" id="UP000182471">
    <property type="component" value="Unassembled WGS sequence"/>
</dbReference>
<evidence type="ECO:0000313" key="4">
    <source>
        <dbReference type="EMBL" id="SER41692.1"/>
    </source>
</evidence>
<dbReference type="Pfam" id="PF18912">
    <property type="entry name" value="DZR_2"/>
    <property type="match status" value="1"/>
</dbReference>
<evidence type="ECO:0000259" key="3">
    <source>
        <dbReference type="Pfam" id="PF18912"/>
    </source>
</evidence>
<gene>
    <name evidence="4" type="ORF">SAMN02910429_00035</name>
</gene>
<dbReference type="CDD" id="cd06223">
    <property type="entry name" value="PRTases_typeI"/>
    <property type="match status" value="1"/>
</dbReference>
<dbReference type="InterPro" id="IPR029057">
    <property type="entry name" value="PRTase-like"/>
</dbReference>